<reference evidence="9" key="1">
    <citation type="submission" date="2016-06" db="EMBL/GenBank/DDBJ databases">
        <title>Parallel loss of symbiosis genes in relatives of nitrogen-fixing non-legume Parasponia.</title>
        <authorList>
            <person name="Van Velzen R."/>
            <person name="Holmer R."/>
            <person name="Bu F."/>
            <person name="Rutten L."/>
            <person name="Van Zeijl A."/>
            <person name="Liu W."/>
            <person name="Santuari L."/>
            <person name="Cao Q."/>
            <person name="Sharma T."/>
            <person name="Shen D."/>
            <person name="Roswanjaya Y."/>
            <person name="Wardhani T."/>
            <person name="Kalhor M.S."/>
            <person name="Jansen J."/>
            <person name="Van den Hoogen J."/>
            <person name="Gungor B."/>
            <person name="Hartog M."/>
            <person name="Hontelez J."/>
            <person name="Verver J."/>
            <person name="Yang W.-C."/>
            <person name="Schijlen E."/>
            <person name="Repin R."/>
            <person name="Schilthuizen M."/>
            <person name="Schranz E."/>
            <person name="Heidstra R."/>
            <person name="Miyata K."/>
            <person name="Fedorova E."/>
            <person name="Kohlen W."/>
            <person name="Bisseling T."/>
            <person name="Smit S."/>
            <person name="Geurts R."/>
        </authorList>
    </citation>
    <scope>NUCLEOTIDE SEQUENCE [LARGE SCALE GENOMIC DNA]</scope>
    <source>
        <strain evidence="9">cv. RG33-2</strain>
    </source>
</reference>
<accession>A0A2P5F8L1</accession>
<keyword evidence="3 5" id="KW-0221">Differentiation</keyword>
<evidence type="ECO:0000256" key="4">
    <source>
        <dbReference type="ARBA" id="ARBA00023089"/>
    </source>
</evidence>
<dbReference type="FunCoup" id="A0A2P5F8L1">
    <property type="interactions" value="360"/>
</dbReference>
<organism evidence="8 9">
    <name type="scientific">Trema orientale</name>
    <name type="common">Charcoal tree</name>
    <name type="synonym">Celtis orientalis</name>
    <dbReference type="NCBI Taxonomy" id="63057"/>
    <lineage>
        <taxon>Eukaryota</taxon>
        <taxon>Viridiplantae</taxon>
        <taxon>Streptophyta</taxon>
        <taxon>Embryophyta</taxon>
        <taxon>Tracheophyta</taxon>
        <taxon>Spermatophyta</taxon>
        <taxon>Magnoliopsida</taxon>
        <taxon>eudicotyledons</taxon>
        <taxon>Gunneridae</taxon>
        <taxon>Pentapetalae</taxon>
        <taxon>rosids</taxon>
        <taxon>fabids</taxon>
        <taxon>Rosales</taxon>
        <taxon>Cannabaceae</taxon>
        <taxon>Trema</taxon>
    </lineage>
</organism>
<protein>
    <recommendedName>
        <fullName evidence="5">FRIGIDA-like protein</fullName>
    </recommendedName>
</protein>
<dbReference type="GO" id="GO:0030154">
    <property type="term" value="P:cell differentiation"/>
    <property type="evidence" value="ECO:0007669"/>
    <property type="project" value="UniProtKB-KW"/>
</dbReference>
<evidence type="ECO:0000256" key="5">
    <source>
        <dbReference type="RuleBase" id="RU364012"/>
    </source>
</evidence>
<evidence type="ECO:0000313" key="8">
    <source>
        <dbReference type="EMBL" id="PON94109.1"/>
    </source>
</evidence>
<dbReference type="PANTHER" id="PTHR31791">
    <property type="entry name" value="FRIGIDA-LIKE PROTEIN 3-RELATED"/>
    <property type="match status" value="1"/>
</dbReference>
<evidence type="ECO:0000256" key="3">
    <source>
        <dbReference type="ARBA" id="ARBA00022782"/>
    </source>
</evidence>
<feature type="compositionally biased region" description="Pro residues" evidence="7">
    <location>
        <begin position="75"/>
        <end position="87"/>
    </location>
</feature>
<dbReference type="Proteomes" id="UP000237000">
    <property type="component" value="Unassembled WGS sequence"/>
</dbReference>
<evidence type="ECO:0000256" key="7">
    <source>
        <dbReference type="SAM" id="MobiDB-lite"/>
    </source>
</evidence>
<name>A0A2P5F8L1_TREOI</name>
<keyword evidence="6" id="KW-0175">Coiled coil</keyword>
<feature type="region of interest" description="Disordered" evidence="7">
    <location>
        <begin position="68"/>
        <end position="121"/>
    </location>
</feature>
<dbReference type="STRING" id="63057.A0A2P5F8L1"/>
<evidence type="ECO:0000256" key="2">
    <source>
        <dbReference type="ARBA" id="ARBA00022473"/>
    </source>
</evidence>
<gene>
    <name evidence="8" type="ORF">TorRG33x02_101480</name>
</gene>
<dbReference type="InterPro" id="IPR012474">
    <property type="entry name" value="Frigida"/>
</dbReference>
<evidence type="ECO:0000313" key="9">
    <source>
        <dbReference type="Proteomes" id="UP000237000"/>
    </source>
</evidence>
<dbReference type="AlphaFoldDB" id="A0A2P5F8L1"/>
<dbReference type="EMBL" id="JXTC01000054">
    <property type="protein sequence ID" value="PON94109.1"/>
    <property type="molecule type" value="Genomic_DNA"/>
</dbReference>
<dbReference type="Pfam" id="PF07899">
    <property type="entry name" value="Frigida"/>
    <property type="match status" value="1"/>
</dbReference>
<feature type="region of interest" description="Disordered" evidence="7">
    <location>
        <begin position="401"/>
        <end position="455"/>
    </location>
</feature>
<dbReference type="InParanoid" id="A0A2P5F8L1"/>
<dbReference type="OrthoDB" id="1166059at2759"/>
<keyword evidence="9" id="KW-1185">Reference proteome</keyword>
<comment type="similarity">
    <text evidence="1 5">Belongs to the Frigida family.</text>
</comment>
<evidence type="ECO:0000256" key="1">
    <source>
        <dbReference type="ARBA" id="ARBA00008956"/>
    </source>
</evidence>
<comment type="caution">
    <text evidence="8">The sequence shown here is derived from an EMBL/GenBank/DDBJ whole genome shotgun (WGS) entry which is preliminary data.</text>
</comment>
<feature type="coiled-coil region" evidence="6">
    <location>
        <begin position="5"/>
        <end position="32"/>
    </location>
</feature>
<evidence type="ECO:0000256" key="6">
    <source>
        <dbReference type="SAM" id="Coils"/>
    </source>
</evidence>
<proteinExistence type="inferred from homology"/>
<keyword evidence="2 5" id="KW-0217">Developmental protein</keyword>
<dbReference type="GO" id="GO:0009908">
    <property type="term" value="P:flower development"/>
    <property type="evidence" value="ECO:0007669"/>
    <property type="project" value="UniProtKB-KW"/>
</dbReference>
<dbReference type="PANTHER" id="PTHR31791:SF47">
    <property type="entry name" value="INACTIVE FRIGIDA-LIKE PROTEIN 2"/>
    <property type="match status" value="1"/>
</dbReference>
<keyword evidence="4 5" id="KW-0287">Flowering</keyword>
<feature type="compositionally biased region" description="Low complexity" evidence="7">
    <location>
        <begin position="409"/>
        <end position="420"/>
    </location>
</feature>
<sequence>MATTLETISEALQQIDSKKEKLKKAFEDLQTHSSLISSFALTWSDLDSHFTSLQTHLTHKFQILKTLNSKSNDPSPSPSPSPNPPTQVPTDPSSSSVQIRQVTEEPSPASEPENQIRVDPVSDGVGELVAPRAELVAFCEKMDGSGLRKYVNDTMKERNQILLELPGAIRRAPDPGALILGAMEGFYRSDGKNNKGGKDLELTHVRRSCVLLLEQLMAVCPNVGSESREKAKNLALEWKEKMSKDGANPLESLGFLHLVAAYGLVSELNVDELLDNLVNLVRYQPGIDLCRKLGLVDKVEDLINKFVSKGKHLSAVIFSFEFELTEKFPPVPLLKAYVKQSKKISKKICKEGQYSLQSLNEAAAKEISILKSVIRVIEERKLESEYPQELLVKRITQLEQQKAERKRSPAAPVAKPKQPQHQLANRLDKGKQKQHSGNKRPLPDAPLGPTSVPKTLRAANSTVPSYKQPHLQLTGLLPKGPAPYVSSSAPPYGMLGLVQSAAPHLGSSAGTYGLAGAPTGFPGNPGTSSSHLYAAEPYVPSGYYDRSTSYGGYGLPPQYHPSYYPQ</sequence>